<comment type="subcellular location">
    <subcellularLocation>
        <location evidence="6">Nucleus outer membrane</location>
        <topology evidence="6">Single-pass type IV membrane protein</topology>
    </subcellularLocation>
</comment>
<evidence type="ECO:0000256" key="1">
    <source>
        <dbReference type="ARBA" id="ARBA00008619"/>
    </source>
</evidence>
<dbReference type="SUPFAM" id="SSF46966">
    <property type="entry name" value="Spectrin repeat"/>
    <property type="match status" value="2"/>
</dbReference>
<keyword evidence="4 7" id="KW-0472">Membrane</keyword>
<dbReference type="GO" id="GO:0034993">
    <property type="term" value="C:meiotic nuclear membrane microtubule tethering complex"/>
    <property type="evidence" value="ECO:0007669"/>
    <property type="project" value="InterPro"/>
</dbReference>
<feature type="region of interest" description="Disordered" evidence="8">
    <location>
        <begin position="1"/>
        <end position="24"/>
    </location>
</feature>
<dbReference type="Gene3D" id="1.20.58.60">
    <property type="match status" value="2"/>
</dbReference>
<feature type="compositionally biased region" description="Low complexity" evidence="8">
    <location>
        <begin position="548"/>
        <end position="564"/>
    </location>
</feature>
<dbReference type="PROSITE" id="PS51049">
    <property type="entry name" value="KASH"/>
    <property type="match status" value="1"/>
</dbReference>
<evidence type="ECO:0000256" key="6">
    <source>
        <dbReference type="ARBA" id="ARBA00046312"/>
    </source>
</evidence>
<evidence type="ECO:0000256" key="9">
    <source>
        <dbReference type="SAM" id="Phobius"/>
    </source>
</evidence>
<evidence type="ECO:0000313" key="12">
    <source>
        <dbReference type="Proteomes" id="UP001187415"/>
    </source>
</evidence>
<feature type="transmembrane region" description="Helical" evidence="9">
    <location>
        <begin position="569"/>
        <end position="589"/>
    </location>
</feature>
<comment type="similarity">
    <text evidence="1">Belongs to the nesprin family.</text>
</comment>
<dbReference type="PANTHER" id="PTHR21640:SF1">
    <property type="entry name" value="NESPRIN-4"/>
    <property type="match status" value="1"/>
</dbReference>
<evidence type="ECO:0000256" key="7">
    <source>
        <dbReference type="PROSITE-ProRule" id="PRU00385"/>
    </source>
</evidence>
<feature type="domain" description="KASH" evidence="10">
    <location>
        <begin position="558"/>
        <end position="616"/>
    </location>
</feature>
<evidence type="ECO:0000259" key="10">
    <source>
        <dbReference type="PROSITE" id="PS51049"/>
    </source>
</evidence>
<evidence type="ECO:0000313" key="11">
    <source>
        <dbReference type="EMBL" id="KAK2846539.1"/>
    </source>
</evidence>
<feature type="topological domain" description="Perinuclear space" evidence="7">
    <location>
        <begin position="588"/>
        <end position="616"/>
    </location>
</feature>
<keyword evidence="3 9" id="KW-1133">Transmembrane helix</keyword>
<feature type="compositionally biased region" description="Basic and acidic residues" evidence="8">
    <location>
        <begin position="495"/>
        <end position="507"/>
    </location>
</feature>
<keyword evidence="12" id="KW-1185">Reference proteome</keyword>
<dbReference type="PANTHER" id="PTHR21640">
    <property type="match status" value="1"/>
</dbReference>
<dbReference type="InterPro" id="IPR012315">
    <property type="entry name" value="KASH"/>
</dbReference>
<keyword evidence="2 7" id="KW-0812">Transmembrane</keyword>
<dbReference type="InterPro" id="IPR030268">
    <property type="entry name" value="SYNE4"/>
</dbReference>
<keyword evidence="5" id="KW-0539">Nucleus</keyword>
<dbReference type="Proteomes" id="UP001187415">
    <property type="component" value="Unassembled WGS sequence"/>
</dbReference>
<reference evidence="11" key="1">
    <citation type="submission" date="2023-07" db="EMBL/GenBank/DDBJ databases">
        <title>Chromosome-level Genome Assembly of Striped Snakehead (Channa striata).</title>
        <authorList>
            <person name="Liu H."/>
        </authorList>
    </citation>
    <scope>NUCLEOTIDE SEQUENCE</scope>
    <source>
        <strain evidence="11">Gz</strain>
        <tissue evidence="11">Muscle</tissue>
    </source>
</reference>
<dbReference type="Pfam" id="PF10541">
    <property type="entry name" value="KASH"/>
    <property type="match status" value="1"/>
</dbReference>
<feature type="topological domain" description="Cytoplasmic" evidence="7">
    <location>
        <begin position="1"/>
        <end position="566"/>
    </location>
</feature>
<evidence type="ECO:0000256" key="4">
    <source>
        <dbReference type="ARBA" id="ARBA00023136"/>
    </source>
</evidence>
<evidence type="ECO:0000256" key="5">
    <source>
        <dbReference type="ARBA" id="ARBA00023242"/>
    </source>
</evidence>
<feature type="region of interest" description="Disordered" evidence="8">
    <location>
        <begin position="331"/>
        <end position="369"/>
    </location>
</feature>
<dbReference type="EMBL" id="JAUPFM010000007">
    <property type="protein sequence ID" value="KAK2846539.1"/>
    <property type="molecule type" value="Genomic_DNA"/>
</dbReference>
<organism evidence="11 12">
    <name type="scientific">Channa striata</name>
    <name type="common">Snakehead murrel</name>
    <name type="synonym">Ophicephalus striatus</name>
    <dbReference type="NCBI Taxonomy" id="64152"/>
    <lineage>
        <taxon>Eukaryota</taxon>
        <taxon>Metazoa</taxon>
        <taxon>Chordata</taxon>
        <taxon>Craniata</taxon>
        <taxon>Vertebrata</taxon>
        <taxon>Euteleostomi</taxon>
        <taxon>Actinopterygii</taxon>
        <taxon>Neopterygii</taxon>
        <taxon>Teleostei</taxon>
        <taxon>Neoteleostei</taxon>
        <taxon>Acanthomorphata</taxon>
        <taxon>Anabantaria</taxon>
        <taxon>Anabantiformes</taxon>
        <taxon>Channoidei</taxon>
        <taxon>Channidae</taxon>
        <taxon>Channa</taxon>
    </lineage>
</organism>
<dbReference type="GO" id="GO:0005640">
    <property type="term" value="C:nuclear outer membrane"/>
    <property type="evidence" value="ECO:0007669"/>
    <property type="project" value="UniProtKB-SubCell"/>
</dbReference>
<evidence type="ECO:0000256" key="3">
    <source>
        <dbReference type="ARBA" id="ARBA00022989"/>
    </source>
</evidence>
<feature type="region of interest" description="Disordered" evidence="8">
    <location>
        <begin position="495"/>
        <end position="564"/>
    </location>
</feature>
<proteinExistence type="inferred from homology"/>
<dbReference type="InterPro" id="IPR018159">
    <property type="entry name" value="Spectrin/alpha-actinin"/>
</dbReference>
<sequence length="616" mass="67736">MPGGKPAPSQHHGNVTPHTEGSDVAPAEDAMDMKLVLDLSASLFSFPESYPETNREEMQQVGSSWSQDGDLYGCGQLEQRWLLWHEFMKEHAHLDAWLQLAEQAVTSFNATCVTHITAKEELQKFETLRCEARSRQIQLDGLTRGNRTLIQLFQGVMQARLLAAARECGQRWDSVNMKLESTIGNLKLFVSEWEEFDSELEELVLCLADLDVRLTEVDNLNGSTCEKLRRVQSLQQCVSVNSSRVNALLQRGEELIQHREPSDVKNVETRLMEVLRRCNHIYSNIARTHTRLVSMRLVFEDDWQQAADSGCPSGSLLEEGGALSKSKLELPAAAEGPKDPPSPVHPPAPPAPSSPTHDHQGLEWDPSVDIGRSVSCDDVDSSYFSASTGVCHRDGLKRQSYLSSLGSQSDFGNDTVNPDADLQPEGFLDHAYSGVCSPLAPAQSGDLVPGNEWKTSTPEGQDSDVVGFDSGRVRAWLGVQTSCSKEVQTDMECRLDGSQRQRDDDTHQPFPDPSDLKASECTSQTCPSDPQAEEEPSPAGEDSEHLSEQSVTSSSSSRASSSSSLPPPLLYLLLAVALALLACLIWVALEPPCHRGSRMHRSFHLALRYINGPPPT</sequence>
<dbReference type="SMART" id="SM01249">
    <property type="entry name" value="KASH"/>
    <property type="match status" value="1"/>
</dbReference>
<feature type="compositionally biased region" description="Pro residues" evidence="8">
    <location>
        <begin position="339"/>
        <end position="353"/>
    </location>
</feature>
<dbReference type="InterPro" id="IPR002017">
    <property type="entry name" value="Spectrin_repeat"/>
</dbReference>
<dbReference type="Pfam" id="PF00435">
    <property type="entry name" value="Spectrin"/>
    <property type="match status" value="1"/>
</dbReference>
<accession>A0AA88MWH0</accession>
<dbReference type="AlphaFoldDB" id="A0AA88MWH0"/>
<dbReference type="CDD" id="cd00176">
    <property type="entry name" value="SPEC"/>
    <property type="match status" value="1"/>
</dbReference>
<protein>
    <recommendedName>
        <fullName evidence="10">KASH domain-containing protein</fullName>
    </recommendedName>
</protein>
<name>A0AA88MWH0_CHASR</name>
<feature type="region of interest" description="Disordered" evidence="8">
    <location>
        <begin position="443"/>
        <end position="467"/>
    </location>
</feature>
<comment type="caution">
    <text evidence="11">The sequence shown here is derived from an EMBL/GenBank/DDBJ whole genome shotgun (WGS) entry which is preliminary data.</text>
</comment>
<evidence type="ECO:0000256" key="2">
    <source>
        <dbReference type="ARBA" id="ARBA00022692"/>
    </source>
</evidence>
<evidence type="ECO:0000256" key="8">
    <source>
        <dbReference type="SAM" id="MobiDB-lite"/>
    </source>
</evidence>
<gene>
    <name evidence="11" type="ORF">Q5P01_009538</name>
</gene>